<evidence type="ECO:0000313" key="2">
    <source>
        <dbReference type="Proteomes" id="UP000000268"/>
    </source>
</evidence>
<gene>
    <name evidence="1" type="ordered locus">AM1_5175</name>
</gene>
<dbReference type="Proteomes" id="UP000000268">
    <property type="component" value="Chromosome"/>
</dbReference>
<dbReference type="OrthoDB" id="531086at2"/>
<protein>
    <submittedName>
        <fullName evidence="1">Uncharacterized protein</fullName>
    </submittedName>
</protein>
<evidence type="ECO:0000313" key="1">
    <source>
        <dbReference type="EMBL" id="ABW30137.1"/>
    </source>
</evidence>
<sequence>MLDRLVQPLVRTQVQLLAQTHSASHKLISMISQWLGYLGIQASVTHLKTSNGKVQISLVVDKPEQCSEDEWQKILTNINQSRGAQVEAELTYAKMSKSQQGKVHRLLAYVIRAGSPDPTFIGHALKPRLVSMGLEEGMVLQIQSALKVPVVIEPLLEDLEPDIAAFVLSKAITIALIDQKISQDEDSILKAIYRVLEHKAKV</sequence>
<accession>B0C8I2</accession>
<dbReference type="RefSeq" id="WP_012165399.1">
    <property type="nucleotide sequence ID" value="NC_009925.1"/>
</dbReference>
<dbReference type="KEGG" id="amr:AM1_5175"/>
<dbReference type="HOGENOM" id="CLU_1389114_0_0_3"/>
<dbReference type="EMBL" id="CP000828">
    <property type="protein sequence ID" value="ABW30137.1"/>
    <property type="molecule type" value="Genomic_DNA"/>
</dbReference>
<dbReference type="eggNOG" id="ENOG50302EY">
    <property type="taxonomic scope" value="Bacteria"/>
</dbReference>
<reference evidence="1 2" key="1">
    <citation type="journal article" date="2008" name="Proc. Natl. Acad. Sci. U.S.A.">
        <title>Niche adaptation and genome expansion in the chlorophyll d-producing cyanobacterium Acaryochloris marina.</title>
        <authorList>
            <person name="Swingley W.D."/>
            <person name="Chen M."/>
            <person name="Cheung P.C."/>
            <person name="Conrad A.L."/>
            <person name="Dejesa L.C."/>
            <person name="Hao J."/>
            <person name="Honchak B.M."/>
            <person name="Karbach L.E."/>
            <person name="Kurdoglu A."/>
            <person name="Lahiri S."/>
            <person name="Mastrian S.D."/>
            <person name="Miyashita H."/>
            <person name="Page L."/>
            <person name="Ramakrishna P."/>
            <person name="Satoh S."/>
            <person name="Sattley W.M."/>
            <person name="Shimada Y."/>
            <person name="Taylor H.L."/>
            <person name="Tomo T."/>
            <person name="Tsuchiya T."/>
            <person name="Wang Z.T."/>
            <person name="Raymond J."/>
            <person name="Mimuro M."/>
            <person name="Blankenship R.E."/>
            <person name="Touchman J.W."/>
        </authorList>
    </citation>
    <scope>NUCLEOTIDE SEQUENCE [LARGE SCALE GENOMIC DNA]</scope>
    <source>
        <strain evidence="2">MBIC 11017</strain>
    </source>
</reference>
<keyword evidence="2" id="KW-1185">Reference proteome</keyword>
<proteinExistence type="predicted"/>
<name>B0C8I2_ACAM1</name>
<dbReference type="STRING" id="329726.AM1_5175"/>
<dbReference type="AlphaFoldDB" id="B0C8I2"/>
<organism evidence="1 2">
    <name type="scientific">Acaryochloris marina (strain MBIC 11017)</name>
    <dbReference type="NCBI Taxonomy" id="329726"/>
    <lineage>
        <taxon>Bacteria</taxon>
        <taxon>Bacillati</taxon>
        <taxon>Cyanobacteriota</taxon>
        <taxon>Cyanophyceae</taxon>
        <taxon>Acaryochloridales</taxon>
        <taxon>Acaryochloridaceae</taxon>
        <taxon>Acaryochloris</taxon>
    </lineage>
</organism>